<organism evidence="1 2">
    <name type="scientific">Holotrichia oblita</name>
    <name type="common">Chafer beetle</name>
    <dbReference type="NCBI Taxonomy" id="644536"/>
    <lineage>
        <taxon>Eukaryota</taxon>
        <taxon>Metazoa</taxon>
        <taxon>Ecdysozoa</taxon>
        <taxon>Arthropoda</taxon>
        <taxon>Hexapoda</taxon>
        <taxon>Insecta</taxon>
        <taxon>Pterygota</taxon>
        <taxon>Neoptera</taxon>
        <taxon>Endopterygota</taxon>
        <taxon>Coleoptera</taxon>
        <taxon>Polyphaga</taxon>
        <taxon>Scarabaeiformia</taxon>
        <taxon>Scarabaeidae</taxon>
        <taxon>Melolonthinae</taxon>
        <taxon>Holotrichia</taxon>
    </lineage>
</organism>
<name>A0ACB9T1A4_HOLOL</name>
<proteinExistence type="predicted"/>
<keyword evidence="2" id="KW-1185">Reference proteome</keyword>
<accession>A0ACB9T1A4</accession>
<comment type="caution">
    <text evidence="1">The sequence shown here is derived from an EMBL/GenBank/DDBJ whole genome shotgun (WGS) entry which is preliminary data.</text>
</comment>
<dbReference type="Proteomes" id="UP001056778">
    <property type="component" value="Chromosome 5"/>
</dbReference>
<gene>
    <name evidence="1" type="ORF">MML48_5g00009981</name>
</gene>
<dbReference type="EMBL" id="CM043019">
    <property type="protein sequence ID" value="KAI4460551.1"/>
    <property type="molecule type" value="Genomic_DNA"/>
</dbReference>
<evidence type="ECO:0000313" key="1">
    <source>
        <dbReference type="EMBL" id="KAI4460551.1"/>
    </source>
</evidence>
<evidence type="ECO:0000313" key="2">
    <source>
        <dbReference type="Proteomes" id="UP001056778"/>
    </source>
</evidence>
<reference evidence="1" key="1">
    <citation type="submission" date="2022-04" db="EMBL/GenBank/DDBJ databases">
        <title>Chromosome-scale genome assembly of Holotrichia oblita Faldermann.</title>
        <authorList>
            <person name="Rongchong L."/>
        </authorList>
    </citation>
    <scope>NUCLEOTIDE SEQUENCE</scope>
    <source>
        <strain evidence="1">81SQS9</strain>
    </source>
</reference>
<sequence>MPFTHLEKCDLMECYIVCNKNSLQARERYGVLFPTRNLPDRRYFYFLYRKFRSNENVFKKTRTKKQFIISEATEINVLAFFEANPNNAINDLKEESGLSLGTIHNILKQHKIPPFPKTKMFSLWLSLTLIAVCHCQMNVIDAGIEPFDSSTLECHRRIYTYQVSQSDANGRQCWDTLSVWACWGRCDSNEIADWRFPYKKSSHPVCVHYGRTRSVAILRHCEEGAHPSAARYEYLEAAGCQCQLCSSSDTSCEGLTYRSHRSHPDLLGFGLHK</sequence>
<protein>
    <submittedName>
        <fullName evidence="1">Glycoprotein hormone beta chain</fullName>
    </submittedName>
</protein>